<evidence type="ECO:0000259" key="1">
    <source>
        <dbReference type="Pfam" id="PF06985"/>
    </source>
</evidence>
<dbReference type="HOGENOM" id="CLU_002639_2_12_1"/>
<dbReference type="Pfam" id="PF06985">
    <property type="entry name" value="HET"/>
    <property type="match status" value="1"/>
</dbReference>
<dbReference type="PANTHER" id="PTHR33112:SF16">
    <property type="entry name" value="HETEROKARYON INCOMPATIBILITY DOMAIN-CONTAINING PROTEIN"/>
    <property type="match status" value="1"/>
</dbReference>
<protein>
    <submittedName>
        <fullName evidence="2">HET domain protein</fullName>
    </submittedName>
</protein>
<accession>A1DHD1</accession>
<name>A1DHD1_NEOFI</name>
<dbReference type="eggNOG" id="ENOG502SMDK">
    <property type="taxonomic scope" value="Eukaryota"/>
</dbReference>
<organism evidence="2 3">
    <name type="scientific">Neosartorya fischeri (strain ATCC 1020 / DSM 3700 / CBS 544.65 / FGSC A1164 / JCM 1740 / NRRL 181 / WB 181)</name>
    <name type="common">Aspergillus fischerianus</name>
    <dbReference type="NCBI Taxonomy" id="331117"/>
    <lineage>
        <taxon>Eukaryota</taxon>
        <taxon>Fungi</taxon>
        <taxon>Dikarya</taxon>
        <taxon>Ascomycota</taxon>
        <taxon>Pezizomycotina</taxon>
        <taxon>Eurotiomycetes</taxon>
        <taxon>Eurotiomycetidae</taxon>
        <taxon>Eurotiales</taxon>
        <taxon>Aspergillaceae</taxon>
        <taxon>Aspergillus</taxon>
        <taxon>Aspergillus subgen. Fumigati</taxon>
    </lineage>
</organism>
<feature type="domain" description="Heterokaryon incompatibility" evidence="1">
    <location>
        <begin position="176"/>
        <end position="314"/>
    </location>
</feature>
<evidence type="ECO:0000313" key="2">
    <source>
        <dbReference type="EMBL" id="EAW18788.1"/>
    </source>
</evidence>
<dbReference type="InterPro" id="IPR010730">
    <property type="entry name" value="HET"/>
</dbReference>
<evidence type="ECO:0000313" key="3">
    <source>
        <dbReference type="Proteomes" id="UP000006702"/>
    </source>
</evidence>
<dbReference type="RefSeq" id="XP_001260685.1">
    <property type="nucleotide sequence ID" value="XM_001260684.1"/>
</dbReference>
<gene>
    <name evidence="2" type="ORF">NFIA_087440</name>
</gene>
<dbReference type="OMA" id="RLEAWHR"/>
<dbReference type="OrthoDB" id="5125733at2759"/>
<keyword evidence="3" id="KW-1185">Reference proteome</keyword>
<sequence length="659" mass="73339">MPLCEICDSLDLGQDDLTDSGIKLGPFKDLLTRAEKGCGACEFFCNVLETSSRWTTRLDELAERVIFLDSSRLDAREPTKLSNRTYSADDLCLDQCVSEDYEGPLNEEVDRVRRIPFDLRDEKCLGLVRGWTAECAAHSTCSKPLAVKLPENIIEIAADPAVAPRLCSSNGRSGSYVILSYCSGNFEPSTQRESGNTDFSAPLDGPSLPKTLADAIEIARKLGYQYLWTRTICTSREKWGSDPARIAALYGQAALMLSAEAAEDAGSGIFHDRRVIYSPALGRKKDKYLRQRLLRWTSDIEESPIAGRGWEIVERMLAPRVLHVMRRQLIWECSSGFQFEASGIVDKKTGSGQIRQCYVKGAVQPYIDRFLQDQVKDAGGVGDEVDISKRVARLEAWHRCVDAFSKGSVSVTSDKLLAMAPLASAINDGTLGEYLAGIWSSDIAFGLGWSRPYGVLRPATDYRAPSWSWASVDGTVSSHALAWPQDLMRGHAKDSSWLDKYQPRLVSHHITLADPQRPYGQVLDSSHILVEGSCIGLKTLTRNLRGNEAFGLTLVLDQSQIFDCSCCIPRSADTQKADLDKFSSDIEHYFCMVIQGDAWRVEEGWNPHRGFCDLLILKPLDEVEVLMRVGVLRISAGSLIDPHPEFDALPWERRKLRLV</sequence>
<dbReference type="EMBL" id="DS027696">
    <property type="protein sequence ID" value="EAW18788.1"/>
    <property type="molecule type" value="Genomic_DNA"/>
</dbReference>
<dbReference type="AlphaFoldDB" id="A1DHD1"/>
<reference evidence="3" key="1">
    <citation type="journal article" date="2008" name="PLoS Genet.">
        <title>Genomic islands in the pathogenic filamentous fungus Aspergillus fumigatus.</title>
        <authorList>
            <person name="Fedorova N.D."/>
            <person name="Khaldi N."/>
            <person name="Joardar V.S."/>
            <person name="Maiti R."/>
            <person name="Amedeo P."/>
            <person name="Anderson M.J."/>
            <person name="Crabtree J."/>
            <person name="Silva J.C."/>
            <person name="Badger J.H."/>
            <person name="Albarraq A."/>
            <person name="Angiuoli S."/>
            <person name="Bussey H."/>
            <person name="Bowyer P."/>
            <person name="Cotty P.J."/>
            <person name="Dyer P.S."/>
            <person name="Egan A."/>
            <person name="Galens K."/>
            <person name="Fraser-Liggett C.M."/>
            <person name="Haas B.J."/>
            <person name="Inman J.M."/>
            <person name="Kent R."/>
            <person name="Lemieux S."/>
            <person name="Malavazi I."/>
            <person name="Orvis J."/>
            <person name="Roemer T."/>
            <person name="Ronning C.M."/>
            <person name="Sundaram J.P."/>
            <person name="Sutton G."/>
            <person name="Turner G."/>
            <person name="Venter J.C."/>
            <person name="White O.R."/>
            <person name="Whitty B.R."/>
            <person name="Youngman P."/>
            <person name="Wolfe K.H."/>
            <person name="Goldman G.H."/>
            <person name="Wortman J.R."/>
            <person name="Jiang B."/>
            <person name="Denning D.W."/>
            <person name="Nierman W.C."/>
        </authorList>
    </citation>
    <scope>NUCLEOTIDE SEQUENCE [LARGE SCALE GENOMIC DNA]</scope>
    <source>
        <strain evidence="3">ATCC 1020 / DSM 3700 / CBS 544.65 / FGSC A1164 / JCM 1740 / NRRL 181 / WB 181</strain>
    </source>
</reference>
<dbReference type="PANTHER" id="PTHR33112">
    <property type="entry name" value="DOMAIN PROTEIN, PUTATIVE-RELATED"/>
    <property type="match status" value="1"/>
</dbReference>
<dbReference type="KEGG" id="nfi:NFIA_087440"/>
<proteinExistence type="predicted"/>
<dbReference type="Proteomes" id="UP000006702">
    <property type="component" value="Unassembled WGS sequence"/>
</dbReference>
<dbReference type="VEuPathDB" id="FungiDB:NFIA_087440"/>
<dbReference type="GeneID" id="4587243"/>